<comment type="caution">
    <text evidence="2">The sequence shown here is derived from an EMBL/GenBank/DDBJ whole genome shotgun (WGS) entry which is preliminary data.</text>
</comment>
<accession>A0AB34FMJ2</accession>
<proteinExistence type="predicted"/>
<evidence type="ECO:0000313" key="3">
    <source>
        <dbReference type="Proteomes" id="UP001163105"/>
    </source>
</evidence>
<dbReference type="Proteomes" id="UP001163105">
    <property type="component" value="Unassembled WGS sequence"/>
</dbReference>
<name>A0AB34FMJ2_9HYPO</name>
<evidence type="ECO:0000256" key="1">
    <source>
        <dbReference type="SAM" id="MobiDB-lite"/>
    </source>
</evidence>
<reference evidence="2" key="1">
    <citation type="submission" date="2023-01" db="EMBL/GenBank/DDBJ databases">
        <title>The growth and conidiation of Purpureocillium lavendulum are regulated by nitrogen source and histone H3K14 acetylation.</title>
        <authorList>
            <person name="Tang P."/>
            <person name="Han J."/>
            <person name="Zhang C."/>
            <person name="Tang P."/>
            <person name="Qi F."/>
            <person name="Zhang K."/>
            <person name="Liang L."/>
        </authorList>
    </citation>
    <scope>NUCLEOTIDE SEQUENCE</scope>
    <source>
        <strain evidence="2">YMF1.00683</strain>
    </source>
</reference>
<dbReference type="AlphaFoldDB" id="A0AB34FMJ2"/>
<dbReference type="EMBL" id="JAQHRD010000006">
    <property type="protein sequence ID" value="KAJ6440056.1"/>
    <property type="molecule type" value="Genomic_DNA"/>
</dbReference>
<gene>
    <name evidence="2" type="ORF">O9K51_07947</name>
</gene>
<evidence type="ECO:0000313" key="2">
    <source>
        <dbReference type="EMBL" id="KAJ6440056.1"/>
    </source>
</evidence>
<organism evidence="2 3">
    <name type="scientific">Purpureocillium lavendulum</name>
    <dbReference type="NCBI Taxonomy" id="1247861"/>
    <lineage>
        <taxon>Eukaryota</taxon>
        <taxon>Fungi</taxon>
        <taxon>Dikarya</taxon>
        <taxon>Ascomycota</taxon>
        <taxon>Pezizomycotina</taxon>
        <taxon>Sordariomycetes</taxon>
        <taxon>Hypocreomycetidae</taxon>
        <taxon>Hypocreales</taxon>
        <taxon>Ophiocordycipitaceae</taxon>
        <taxon>Purpureocillium</taxon>
    </lineage>
</organism>
<sequence length="83" mass="9391">MEKYGPWSAGRTALVDRHFLRSVSLRRTQYHLGNDIRNNGRELPDPARRGTSTFSFERPRPGGPNVRSAFNVTAGATYEYIPP</sequence>
<feature type="region of interest" description="Disordered" evidence="1">
    <location>
        <begin position="36"/>
        <end position="68"/>
    </location>
</feature>
<feature type="compositionally biased region" description="Basic and acidic residues" evidence="1">
    <location>
        <begin position="38"/>
        <end position="48"/>
    </location>
</feature>
<keyword evidence="3" id="KW-1185">Reference proteome</keyword>
<protein>
    <submittedName>
        <fullName evidence="2">Uncharacterized protein</fullName>
    </submittedName>
</protein>